<dbReference type="PANTHER" id="PTHR31902">
    <property type="entry name" value="ACTIN PATCHES DISTAL PROTEIN 1"/>
    <property type="match status" value="1"/>
</dbReference>
<evidence type="ECO:0000313" key="1">
    <source>
        <dbReference type="EMBL" id="MFC3760890.1"/>
    </source>
</evidence>
<dbReference type="Pfam" id="PF06999">
    <property type="entry name" value="Suc_Fer-like"/>
    <property type="match status" value="1"/>
</dbReference>
<comment type="caution">
    <text evidence="1">The sequence shown here is derived from an EMBL/GenBank/DDBJ whole genome shotgun (WGS) entry which is preliminary data.</text>
</comment>
<proteinExistence type="predicted"/>
<name>A0ABV7YB30_9ACTN</name>
<dbReference type="Proteomes" id="UP001595699">
    <property type="component" value="Unassembled WGS sequence"/>
</dbReference>
<dbReference type="SUPFAM" id="SSF52833">
    <property type="entry name" value="Thioredoxin-like"/>
    <property type="match status" value="1"/>
</dbReference>
<reference evidence="2" key="1">
    <citation type="journal article" date="2019" name="Int. J. Syst. Evol. Microbiol.">
        <title>The Global Catalogue of Microorganisms (GCM) 10K type strain sequencing project: providing services to taxonomists for standard genome sequencing and annotation.</title>
        <authorList>
            <consortium name="The Broad Institute Genomics Platform"/>
            <consortium name="The Broad Institute Genome Sequencing Center for Infectious Disease"/>
            <person name="Wu L."/>
            <person name="Ma J."/>
        </authorList>
    </citation>
    <scope>NUCLEOTIDE SEQUENCE [LARGE SCALE GENOMIC DNA]</scope>
    <source>
        <strain evidence="2">CGMCC 4.7241</strain>
    </source>
</reference>
<dbReference type="PANTHER" id="PTHR31902:SF22">
    <property type="entry name" value="SLL1203 PROTEIN"/>
    <property type="match status" value="1"/>
</dbReference>
<dbReference type="Gene3D" id="3.40.30.10">
    <property type="entry name" value="Glutaredoxin"/>
    <property type="match status" value="1"/>
</dbReference>
<evidence type="ECO:0000313" key="2">
    <source>
        <dbReference type="Proteomes" id="UP001595699"/>
    </source>
</evidence>
<dbReference type="InterPro" id="IPR036249">
    <property type="entry name" value="Thioredoxin-like_sf"/>
</dbReference>
<keyword evidence="2" id="KW-1185">Reference proteome</keyword>
<protein>
    <submittedName>
        <fullName evidence="1">Sucrase ferredoxin</fullName>
    </submittedName>
</protein>
<gene>
    <name evidence="1" type="ORF">ACFOUW_08565</name>
</gene>
<dbReference type="InterPro" id="IPR009737">
    <property type="entry name" value="Aim32/Apd1-like"/>
</dbReference>
<dbReference type="CDD" id="cd03062">
    <property type="entry name" value="TRX_Fd_Sucrase"/>
    <property type="match status" value="1"/>
</dbReference>
<accession>A0ABV7YB30</accession>
<sequence>MTYFGCAAVSQSAGEQRFGKAGMTRGWILVEQPGPWGPNAFAKFPVGLDLLERAREWPVKVTAIRRHGRAAPGDERAAFVVSSSAGWVERVPFSALESLDPSVALADSPPGLGVRHRWPLYLVCTHGSKDTCCAVRGRPLASALAALRPEETWECSHVGGDRFAPNLVCLPHSLFYGHVGPADALGVVEAYERCELAMPFLRGRSGTPEEGQAADFLLRSRLGLLDVDAVGFVGSVEVSEDVFDVDLSVRGAVTRVRVRCRDDGNEPRALTCSAVERHDSWSWEIDSVAELVG</sequence>
<dbReference type="RefSeq" id="WP_205117128.1">
    <property type="nucleotide sequence ID" value="NZ_JAFBCM010000001.1"/>
</dbReference>
<organism evidence="1 2">
    <name type="scientific">Tenggerimyces flavus</name>
    <dbReference type="NCBI Taxonomy" id="1708749"/>
    <lineage>
        <taxon>Bacteria</taxon>
        <taxon>Bacillati</taxon>
        <taxon>Actinomycetota</taxon>
        <taxon>Actinomycetes</taxon>
        <taxon>Propionibacteriales</taxon>
        <taxon>Nocardioidaceae</taxon>
        <taxon>Tenggerimyces</taxon>
    </lineage>
</organism>
<dbReference type="EMBL" id="JBHRZH010000006">
    <property type="protein sequence ID" value="MFC3760890.1"/>
    <property type="molecule type" value="Genomic_DNA"/>
</dbReference>